<feature type="compositionally biased region" description="Polar residues" evidence="1">
    <location>
        <begin position="98"/>
        <end position="128"/>
    </location>
</feature>
<feature type="region of interest" description="Disordered" evidence="1">
    <location>
        <begin position="1"/>
        <end position="261"/>
    </location>
</feature>
<reference evidence="2 3" key="1">
    <citation type="submission" date="2019-10" db="EMBL/GenBank/DDBJ databases">
        <authorList>
            <person name="Palmer J.M."/>
        </authorList>
    </citation>
    <scope>NUCLEOTIDE SEQUENCE [LARGE SCALE GENOMIC DNA]</scope>
    <source>
        <strain evidence="2 3">TWF696</strain>
    </source>
</reference>
<dbReference type="EMBL" id="JAVHNQ010000007">
    <property type="protein sequence ID" value="KAK6341469.1"/>
    <property type="molecule type" value="Genomic_DNA"/>
</dbReference>
<evidence type="ECO:0000256" key="1">
    <source>
        <dbReference type="SAM" id="MobiDB-lite"/>
    </source>
</evidence>
<gene>
    <name evidence="2" type="ORF">TWF696_008542</name>
</gene>
<keyword evidence="3" id="KW-1185">Reference proteome</keyword>
<proteinExistence type="predicted"/>
<evidence type="ECO:0000313" key="2">
    <source>
        <dbReference type="EMBL" id="KAK6341469.1"/>
    </source>
</evidence>
<feature type="compositionally biased region" description="Polar residues" evidence="1">
    <location>
        <begin position="10"/>
        <end position="22"/>
    </location>
</feature>
<protein>
    <submittedName>
        <fullName evidence="2">Uncharacterized protein</fullName>
    </submittedName>
</protein>
<feature type="compositionally biased region" description="Basic and acidic residues" evidence="1">
    <location>
        <begin position="245"/>
        <end position="261"/>
    </location>
</feature>
<feature type="compositionally biased region" description="Pro residues" evidence="1">
    <location>
        <begin position="218"/>
        <end position="234"/>
    </location>
</feature>
<organism evidence="2 3">
    <name type="scientific">Orbilia brochopaga</name>
    <dbReference type="NCBI Taxonomy" id="3140254"/>
    <lineage>
        <taxon>Eukaryota</taxon>
        <taxon>Fungi</taxon>
        <taxon>Dikarya</taxon>
        <taxon>Ascomycota</taxon>
        <taxon>Pezizomycotina</taxon>
        <taxon>Orbiliomycetes</taxon>
        <taxon>Orbiliales</taxon>
        <taxon>Orbiliaceae</taxon>
        <taxon>Orbilia</taxon>
    </lineage>
</organism>
<dbReference type="Proteomes" id="UP001375240">
    <property type="component" value="Unassembled WGS sequence"/>
</dbReference>
<dbReference type="AlphaFoldDB" id="A0AAV9UGI2"/>
<comment type="caution">
    <text evidence="2">The sequence shown here is derived from an EMBL/GenBank/DDBJ whole genome shotgun (WGS) entry which is preliminary data.</text>
</comment>
<name>A0AAV9UGI2_9PEZI</name>
<feature type="compositionally biased region" description="Polar residues" evidence="1">
    <location>
        <begin position="30"/>
        <end position="41"/>
    </location>
</feature>
<sequence>MDYPKAQAEATASTPTGESSWWSVKRQPSARKTGSRTSWLLNSAKKAFGGRPESGQPEGEDDFGVRRLTEITIDTTEPAKAFNPICPWESDAPPMPLSLNSVMSPQAGNTTRPSTGVSVRTRSDSASLKMSDPICPWDDSPRSARTTEQARPWSGPGKHQPISPPTTRPSSEVMSAGPLSRRSTSELPTPPTTSASDLPSPPPSAILPFGRFSNAFHYPPPSAPPPTIPLPRPPSLTSDFTGDSDGSHYDEEEKYQDRKIKEPIVVEDDVMYSEEDRLLIREEAWGEDIKQYDDDASDDDEPHYTYDEGYRLIQQIYDEDFDDDVDEELSEEEWKRMLTTGDLDSVLKAFFPEEMLLGGERERTIPLRA</sequence>
<evidence type="ECO:0000313" key="3">
    <source>
        <dbReference type="Proteomes" id="UP001375240"/>
    </source>
</evidence>
<accession>A0AAV9UGI2</accession>